<protein>
    <submittedName>
        <fullName evidence="1">Phage major capsid protein E</fullName>
    </submittedName>
</protein>
<gene>
    <name evidence="1" type="ORF">NCTC11432_04348</name>
</gene>
<dbReference type="InterPro" id="IPR053738">
    <property type="entry name" value="Lambda_capsid_assembly"/>
</dbReference>
<dbReference type="GeneID" id="93023750"/>
<dbReference type="OrthoDB" id="1269635at2"/>
<dbReference type="STRING" id="525257.HMPREF0204_11357"/>
<dbReference type="RefSeq" id="WP_002984517.1">
    <property type="nucleotide sequence ID" value="NZ_CP068486.1"/>
</dbReference>
<name>A0A3S4M3N1_CHRGE</name>
<evidence type="ECO:0000313" key="2">
    <source>
        <dbReference type="Proteomes" id="UP000279227"/>
    </source>
</evidence>
<organism evidence="1 2">
    <name type="scientific">Chryseobacterium gleum</name>
    <name type="common">Flavobacterium gleum</name>
    <dbReference type="NCBI Taxonomy" id="250"/>
    <lineage>
        <taxon>Bacteria</taxon>
        <taxon>Pseudomonadati</taxon>
        <taxon>Bacteroidota</taxon>
        <taxon>Flavobacteriia</taxon>
        <taxon>Flavobacteriales</taxon>
        <taxon>Weeksellaceae</taxon>
        <taxon>Chryseobacterium group</taxon>
        <taxon>Chryseobacterium</taxon>
    </lineage>
</organism>
<dbReference type="AlphaFoldDB" id="A0A3S4M3N1"/>
<dbReference type="EMBL" id="LR134289">
    <property type="protein sequence ID" value="VEE10724.1"/>
    <property type="molecule type" value="Genomic_DNA"/>
</dbReference>
<dbReference type="Gene3D" id="3.90.1690.10">
    <property type="entry name" value="phage-related protein like domain"/>
    <property type="match status" value="1"/>
</dbReference>
<proteinExistence type="predicted"/>
<accession>A0A3S4M3N1</accession>
<dbReference type="Pfam" id="PF03864">
    <property type="entry name" value="Phage_cap_E"/>
    <property type="match status" value="1"/>
</dbReference>
<evidence type="ECO:0000313" key="1">
    <source>
        <dbReference type="EMBL" id="VEE10724.1"/>
    </source>
</evidence>
<dbReference type="InterPro" id="IPR005564">
    <property type="entry name" value="Major_capsid_GpE"/>
</dbReference>
<dbReference type="Proteomes" id="UP000279227">
    <property type="component" value="Chromosome"/>
</dbReference>
<dbReference type="KEGG" id="cgle:NCTC11432_04348"/>
<sequence length="362" mass="39795">MSEIVTSIFGQYGTSGALQAIIDKRMDRFKTREFTKYLSWDTPQVDLSFADVIGRSRIEAIASVIGEDAVSPVRSRQGLEKLEGKIPTISHKYLMKASDYRNYITLQNQNNVSDDTKKKQIIDLIFNDVKNAADGCTARVDVMFLQALSTGKIDLSVAGNPDGVAYGPIDMMLPADNILTADKIWTDPTAKPTNDFEKVIAAAQAKGNGDFAKILMTRPTFNKLKDSAEIQAIFKNSNKDNYALVTLARVNDFFTSNGLPAIELQDSLFGLEQDGNITTFKAFADDVIVFVPQGQLGTVKNGLVVEGDLMQVSGHSYANVDKVKIAKWSKTEPMNEFTRGQLHAIPALTAIDAVYHLKLKLA</sequence>
<reference evidence="1 2" key="1">
    <citation type="submission" date="2018-12" db="EMBL/GenBank/DDBJ databases">
        <authorList>
            <consortium name="Pathogen Informatics"/>
        </authorList>
    </citation>
    <scope>NUCLEOTIDE SEQUENCE [LARGE SCALE GENOMIC DNA]</scope>
    <source>
        <strain evidence="1 2">NCTC11432</strain>
    </source>
</reference>